<name>A0A9N8YUD9_9GLOM</name>
<dbReference type="Proteomes" id="UP000789508">
    <property type="component" value="Unassembled WGS sequence"/>
</dbReference>
<feature type="region of interest" description="Disordered" evidence="1">
    <location>
        <begin position="70"/>
        <end position="156"/>
    </location>
</feature>
<evidence type="ECO:0000256" key="1">
    <source>
        <dbReference type="SAM" id="MobiDB-lite"/>
    </source>
</evidence>
<sequence>MSLTNLNMGMRTSMMINPAAYQVVNNQMVNNQMVNNPMVANFPNGLAQSQVAANMIRSPATAGTEKLLANQRNDLDTYKNKNQPNTQNSAASKTAPNPSQSGQPGGVANAPNTITTPQNSVVAATVPNAQSQQPIEGTLASPSGTGQNGTTGNDGS</sequence>
<feature type="compositionally biased region" description="Polar residues" evidence="1">
    <location>
        <begin position="80"/>
        <end position="102"/>
    </location>
</feature>
<reference evidence="2" key="1">
    <citation type="submission" date="2021-06" db="EMBL/GenBank/DDBJ databases">
        <authorList>
            <person name="Kallberg Y."/>
            <person name="Tangrot J."/>
            <person name="Rosling A."/>
        </authorList>
    </citation>
    <scope>NUCLEOTIDE SEQUENCE</scope>
    <source>
        <strain evidence="2">FL130A</strain>
    </source>
</reference>
<organism evidence="2 3">
    <name type="scientific">Ambispora leptoticha</name>
    <dbReference type="NCBI Taxonomy" id="144679"/>
    <lineage>
        <taxon>Eukaryota</taxon>
        <taxon>Fungi</taxon>
        <taxon>Fungi incertae sedis</taxon>
        <taxon>Mucoromycota</taxon>
        <taxon>Glomeromycotina</taxon>
        <taxon>Glomeromycetes</taxon>
        <taxon>Archaeosporales</taxon>
        <taxon>Ambisporaceae</taxon>
        <taxon>Ambispora</taxon>
    </lineage>
</organism>
<dbReference type="EMBL" id="CAJVPS010000076">
    <property type="protein sequence ID" value="CAG8448667.1"/>
    <property type="molecule type" value="Genomic_DNA"/>
</dbReference>
<protein>
    <submittedName>
        <fullName evidence="2">13565_t:CDS:1</fullName>
    </submittedName>
</protein>
<comment type="caution">
    <text evidence="2">The sequence shown here is derived from an EMBL/GenBank/DDBJ whole genome shotgun (WGS) entry which is preliminary data.</text>
</comment>
<dbReference type="AlphaFoldDB" id="A0A9N8YUD9"/>
<evidence type="ECO:0000313" key="3">
    <source>
        <dbReference type="Proteomes" id="UP000789508"/>
    </source>
</evidence>
<evidence type="ECO:0000313" key="2">
    <source>
        <dbReference type="EMBL" id="CAG8448667.1"/>
    </source>
</evidence>
<accession>A0A9N8YUD9</accession>
<feature type="compositionally biased region" description="Polar residues" evidence="1">
    <location>
        <begin position="110"/>
        <end position="143"/>
    </location>
</feature>
<keyword evidence="3" id="KW-1185">Reference proteome</keyword>
<proteinExistence type="predicted"/>
<feature type="compositionally biased region" description="Gly residues" evidence="1">
    <location>
        <begin position="146"/>
        <end position="156"/>
    </location>
</feature>
<gene>
    <name evidence="2" type="ORF">ALEPTO_LOCUS857</name>
</gene>